<evidence type="ECO:0000313" key="2">
    <source>
        <dbReference type="Proteomes" id="UP001556367"/>
    </source>
</evidence>
<dbReference type="EMBL" id="JASNQZ010000006">
    <property type="protein sequence ID" value="KAL0955502.1"/>
    <property type="molecule type" value="Genomic_DNA"/>
</dbReference>
<sequence>MNAAKSSNANVRLLACLVDPQDSPDPTDSDYCFLVDGRYFKYVTIAPGTLAGEEIDWSFGPTLLSELLPSFPPGDWNKGHVAKDPETGQVAFVKTETESLVGVKNLWHPVQLNELDFVLKERVRQGVHVSTHPDFNDGKPVLIKFAVWPWEIVHIEAETTLYESISNLDIGPKFLGHITEGKDGRVVGFVVDWVQDARVAGPGDLKNCMKVLGRLHELKHGDINKHNFLVREGHDVVLIDFETAKKGSPQDLEDEICALQESLEDPGFLGGVKVLEVCE</sequence>
<organism evidence="1 2">
    <name type="scientific">Hohenbuehelia grisea</name>
    <dbReference type="NCBI Taxonomy" id="104357"/>
    <lineage>
        <taxon>Eukaryota</taxon>
        <taxon>Fungi</taxon>
        <taxon>Dikarya</taxon>
        <taxon>Basidiomycota</taxon>
        <taxon>Agaricomycotina</taxon>
        <taxon>Agaricomycetes</taxon>
        <taxon>Agaricomycetidae</taxon>
        <taxon>Agaricales</taxon>
        <taxon>Pleurotineae</taxon>
        <taxon>Pleurotaceae</taxon>
        <taxon>Hohenbuehelia</taxon>
    </lineage>
</organism>
<proteinExistence type="predicted"/>
<evidence type="ECO:0000313" key="1">
    <source>
        <dbReference type="EMBL" id="KAL0955502.1"/>
    </source>
</evidence>
<keyword evidence="2" id="KW-1185">Reference proteome</keyword>
<gene>
    <name evidence="1" type="ORF">HGRIS_001740</name>
</gene>
<dbReference type="InterPro" id="IPR011009">
    <property type="entry name" value="Kinase-like_dom_sf"/>
</dbReference>
<dbReference type="Proteomes" id="UP001556367">
    <property type="component" value="Unassembled WGS sequence"/>
</dbReference>
<reference evidence="2" key="1">
    <citation type="submission" date="2024-06" db="EMBL/GenBank/DDBJ databases">
        <title>Multi-omics analyses provide insights into the biosynthesis of the anticancer antibiotic pleurotin in Hohenbuehelia grisea.</title>
        <authorList>
            <person name="Weaver J.A."/>
            <person name="Alberti F."/>
        </authorList>
    </citation>
    <scope>NUCLEOTIDE SEQUENCE [LARGE SCALE GENOMIC DNA]</scope>
    <source>
        <strain evidence="2">T-177</strain>
    </source>
</reference>
<comment type="caution">
    <text evidence="1">The sequence shown here is derived from an EMBL/GenBank/DDBJ whole genome shotgun (WGS) entry which is preliminary data.</text>
</comment>
<accession>A0ABR3JJB5</accession>
<protein>
    <submittedName>
        <fullName evidence="1">Uncharacterized protein</fullName>
    </submittedName>
</protein>
<name>A0ABR3JJB5_9AGAR</name>
<dbReference type="SUPFAM" id="SSF56112">
    <property type="entry name" value="Protein kinase-like (PK-like)"/>
    <property type="match status" value="1"/>
</dbReference>